<comment type="caution">
    <text evidence="1">The sequence shown here is derived from an EMBL/GenBank/DDBJ whole genome shotgun (WGS) entry which is preliminary data.</text>
</comment>
<dbReference type="RefSeq" id="WP_346759999.1">
    <property type="nucleotide sequence ID" value="NZ_JAUJEB010000005.1"/>
</dbReference>
<keyword evidence="2" id="KW-1185">Reference proteome</keyword>
<reference evidence="1" key="1">
    <citation type="submission" date="2023-06" db="EMBL/GenBank/DDBJ databases">
        <title>Genomic of Agaribacillus aureum.</title>
        <authorList>
            <person name="Wang G."/>
        </authorList>
    </citation>
    <scope>NUCLEOTIDE SEQUENCE</scope>
    <source>
        <strain evidence="1">BMA12</strain>
    </source>
</reference>
<dbReference type="InterPro" id="IPR014825">
    <property type="entry name" value="DNA_alkylation"/>
</dbReference>
<sequence length="362" mass="41679">MAEALKDQMFQRPFFEALGKSIGKVYPSFSTKDFFSYLYNEDWEDKSLKERMYHASQSLHETLPDNYDEALDILSKVYQKFDGFDAMIFPDFVEQFGQDHYQLSIEALERFTQFSSAEFAIRPFILKHPEKTMDKMLSWSRHDNHHVRRLSSEGCRPRLPWAMALPLFKKDPGMIFPILDNLKSDPSLYVRKSVANNLNDITKDNPDLVIARLEKWQTDASKETQWITRHALRGMLKAGHPNALKLLGYGSAKVSVDNFKLKPRKIAMGDSLSFSFELRNDGKRPQNLMVDFIVHFVKSNGSTAPKVFKLNTLKLAPGETQLISKSHPFKVITTRKYYSGKHKLAVQVNGKVLGEQSFDLKV</sequence>
<dbReference type="Gene3D" id="1.25.40.290">
    <property type="entry name" value="ARM repeat domains"/>
    <property type="match status" value="1"/>
</dbReference>
<gene>
    <name evidence="1" type="ORF">QQ020_21450</name>
</gene>
<accession>A0ABT8LA70</accession>
<dbReference type="InterPro" id="IPR016024">
    <property type="entry name" value="ARM-type_fold"/>
</dbReference>
<evidence type="ECO:0000313" key="1">
    <source>
        <dbReference type="EMBL" id="MDN5214660.1"/>
    </source>
</evidence>
<dbReference type="Proteomes" id="UP001172083">
    <property type="component" value="Unassembled WGS sequence"/>
</dbReference>
<dbReference type="EMBL" id="JAUJEB010000005">
    <property type="protein sequence ID" value="MDN5214660.1"/>
    <property type="molecule type" value="Genomic_DNA"/>
</dbReference>
<proteinExistence type="predicted"/>
<dbReference type="Pfam" id="PF08713">
    <property type="entry name" value="DNA_alkylation"/>
    <property type="match status" value="1"/>
</dbReference>
<protein>
    <submittedName>
        <fullName evidence="1">DNA alkylation repair protein</fullName>
    </submittedName>
</protein>
<dbReference type="SUPFAM" id="SSF48371">
    <property type="entry name" value="ARM repeat"/>
    <property type="match status" value="1"/>
</dbReference>
<name>A0ABT8LA70_9BACT</name>
<evidence type="ECO:0000313" key="2">
    <source>
        <dbReference type="Proteomes" id="UP001172083"/>
    </source>
</evidence>
<organism evidence="1 2">
    <name type="scientific">Agaribacillus aureus</name>
    <dbReference type="NCBI Taxonomy" id="3051825"/>
    <lineage>
        <taxon>Bacteria</taxon>
        <taxon>Pseudomonadati</taxon>
        <taxon>Bacteroidota</taxon>
        <taxon>Cytophagia</taxon>
        <taxon>Cytophagales</taxon>
        <taxon>Splendidivirgaceae</taxon>
        <taxon>Agaribacillus</taxon>
    </lineage>
</organism>